<sequence length="455" mass="51766">MAAPLDFEFEDPLDGLPVPSKRRKKVIGLDDLLTDFYKEEGKRVQAAASKRRKNPRKGDSDVEDNAREVTVSNALDKYQKQMKEMGCEEEVAQWGLSAFGVQKRMPSVVPPEPSSCALLLSLNSDKLHSLLQFGKDEELLFIEGLLAHGWLSMLIFVGSQVDEVIAKWTFNLCMYGLKEELRSSAYQFWFEILSAKDKDKGRLFKINWLPKYSELKVALDSYSFIFFSSDLEPAIASSSCVGPPCNIRMWIKFVSACCKARSKWPIFSSLEAEELTQIIIRLLLDRRLEGLSMLLHECLSSVINYFTNEEWSISCNKVAKSIASRLPKDLNCLQAVECICGVDLRSKHFRSEVAYQILGSFQDNEAPNEEQILSFLISIDLKGQCCDLFKVYMYLVLAENWLLSDSTIENKPVIGQMWNFYLRNCSCLIASTDLRSYASKVRNRAAYLLQGTVNR</sequence>
<dbReference type="EMBL" id="CM042882">
    <property type="protein sequence ID" value="KAI4383778.1"/>
    <property type="molecule type" value="Genomic_DNA"/>
</dbReference>
<comment type="caution">
    <text evidence="1">The sequence shown here is derived from an EMBL/GenBank/DDBJ whole genome shotgun (WGS) entry which is preliminary data.</text>
</comment>
<protein>
    <submittedName>
        <fullName evidence="1">Uncharacterized protein</fullName>
    </submittedName>
</protein>
<proteinExistence type="predicted"/>
<organism evidence="1 2">
    <name type="scientific">Melastoma candidum</name>
    <dbReference type="NCBI Taxonomy" id="119954"/>
    <lineage>
        <taxon>Eukaryota</taxon>
        <taxon>Viridiplantae</taxon>
        <taxon>Streptophyta</taxon>
        <taxon>Embryophyta</taxon>
        <taxon>Tracheophyta</taxon>
        <taxon>Spermatophyta</taxon>
        <taxon>Magnoliopsida</taxon>
        <taxon>eudicotyledons</taxon>
        <taxon>Gunneridae</taxon>
        <taxon>Pentapetalae</taxon>
        <taxon>rosids</taxon>
        <taxon>malvids</taxon>
        <taxon>Myrtales</taxon>
        <taxon>Melastomataceae</taxon>
        <taxon>Melastomatoideae</taxon>
        <taxon>Melastomateae</taxon>
        <taxon>Melastoma</taxon>
    </lineage>
</organism>
<keyword evidence="2" id="KW-1185">Reference proteome</keyword>
<dbReference type="Proteomes" id="UP001057402">
    <property type="component" value="Chromosome 3"/>
</dbReference>
<evidence type="ECO:0000313" key="1">
    <source>
        <dbReference type="EMBL" id="KAI4383778.1"/>
    </source>
</evidence>
<evidence type="ECO:0000313" key="2">
    <source>
        <dbReference type="Proteomes" id="UP001057402"/>
    </source>
</evidence>
<gene>
    <name evidence="1" type="ORF">MLD38_009578</name>
</gene>
<accession>A0ACB9S2C3</accession>
<name>A0ACB9S2C3_9MYRT</name>
<reference evidence="2" key="1">
    <citation type="journal article" date="2023" name="Front. Plant Sci.">
        <title>Chromosomal-level genome assembly of Melastoma candidum provides insights into trichome evolution.</title>
        <authorList>
            <person name="Zhong Y."/>
            <person name="Wu W."/>
            <person name="Sun C."/>
            <person name="Zou P."/>
            <person name="Liu Y."/>
            <person name="Dai S."/>
            <person name="Zhou R."/>
        </authorList>
    </citation>
    <scope>NUCLEOTIDE SEQUENCE [LARGE SCALE GENOMIC DNA]</scope>
</reference>